<accession>A0A5B9VYX9</accession>
<dbReference type="AlphaFoldDB" id="A0A5B9VYX9"/>
<dbReference type="Pfam" id="PF07963">
    <property type="entry name" value="N_methyl"/>
    <property type="match status" value="1"/>
</dbReference>
<gene>
    <name evidence="2" type="ORF">OJF2_20200</name>
</gene>
<dbReference type="KEGG" id="agv:OJF2_20200"/>
<evidence type="ECO:0000313" key="3">
    <source>
        <dbReference type="Proteomes" id="UP000324233"/>
    </source>
</evidence>
<dbReference type="RefSeq" id="WP_148593447.1">
    <property type="nucleotide sequence ID" value="NZ_CP042997.1"/>
</dbReference>
<keyword evidence="3" id="KW-1185">Reference proteome</keyword>
<dbReference type="Gene3D" id="3.30.700.10">
    <property type="entry name" value="Glycoprotein, Type 4 Pilin"/>
    <property type="match status" value="1"/>
</dbReference>
<dbReference type="PANTHER" id="PTHR30093">
    <property type="entry name" value="GENERAL SECRETION PATHWAY PROTEIN G"/>
    <property type="match status" value="1"/>
</dbReference>
<dbReference type="InterPro" id="IPR012902">
    <property type="entry name" value="N_methyl_site"/>
</dbReference>
<reference evidence="2 3" key="1">
    <citation type="submission" date="2019-08" db="EMBL/GenBank/DDBJ databases">
        <title>Deep-cultivation of Planctomycetes and their phenomic and genomic characterization uncovers novel biology.</title>
        <authorList>
            <person name="Wiegand S."/>
            <person name="Jogler M."/>
            <person name="Boedeker C."/>
            <person name="Pinto D."/>
            <person name="Vollmers J."/>
            <person name="Rivas-Marin E."/>
            <person name="Kohn T."/>
            <person name="Peeters S.H."/>
            <person name="Heuer A."/>
            <person name="Rast P."/>
            <person name="Oberbeckmann S."/>
            <person name="Bunk B."/>
            <person name="Jeske O."/>
            <person name="Meyerdierks A."/>
            <person name="Storesund J.E."/>
            <person name="Kallscheuer N."/>
            <person name="Luecker S."/>
            <person name="Lage O.M."/>
            <person name="Pohl T."/>
            <person name="Merkel B.J."/>
            <person name="Hornburger P."/>
            <person name="Mueller R.-W."/>
            <person name="Bruemmer F."/>
            <person name="Labrenz M."/>
            <person name="Spormann A.M."/>
            <person name="Op den Camp H."/>
            <person name="Overmann J."/>
            <person name="Amann R."/>
            <person name="Jetten M.S.M."/>
            <person name="Mascher T."/>
            <person name="Medema M.H."/>
            <person name="Devos D.P."/>
            <person name="Kaster A.-K."/>
            <person name="Ovreas L."/>
            <person name="Rohde M."/>
            <person name="Galperin M.Y."/>
            <person name="Jogler C."/>
        </authorList>
    </citation>
    <scope>NUCLEOTIDE SEQUENCE [LARGE SCALE GENOMIC DNA]</scope>
    <source>
        <strain evidence="2 3">OJF2</strain>
    </source>
</reference>
<dbReference type="OrthoDB" id="276696at2"/>
<dbReference type="InterPro" id="IPR045584">
    <property type="entry name" value="Pilin-like"/>
</dbReference>
<feature type="domain" description="DUF1559" evidence="1">
    <location>
        <begin position="35"/>
        <end position="322"/>
    </location>
</feature>
<dbReference type="InterPro" id="IPR027558">
    <property type="entry name" value="Pre_pil_HX9DG_C"/>
</dbReference>
<dbReference type="Proteomes" id="UP000324233">
    <property type="component" value="Chromosome"/>
</dbReference>
<sequence length="355" mass="38715">MRERRLHPRGFTLIELLVVIAIIAVLIALLLPAVQSARAAAFRAQCVNNLKQIGLGLANYESAHGTYPPGSIRNGSGLTQDCNSPRRHTFFALILPQMEQNTIYNALNFNLNSLDQGMPYGLSGGDATAANTTAYNSVVASYVCPSDIKSRAYPSNLPGRSQASYAGVHGNKDVYHWWNGCPTTGPAVCEGDGVLNADYCYKLTAVTDGLSNTLFVGETSKFVGDADGDWFYQWTQDAWYGSWIDSTVSRMFSFASTIARPNSPVMIPEAQGDTTYYVDWDLNPNTPLERMGQWGFRSFHPGGVNFLFGDGSVRFIKDSIEVSGGIHPVNKTRMGGVYRKLATRAGGEVISSDSY</sequence>
<dbReference type="NCBIfam" id="TIGR02532">
    <property type="entry name" value="IV_pilin_GFxxxE"/>
    <property type="match status" value="1"/>
</dbReference>
<proteinExistence type="predicted"/>
<evidence type="ECO:0000259" key="1">
    <source>
        <dbReference type="Pfam" id="PF07596"/>
    </source>
</evidence>
<dbReference type="PANTHER" id="PTHR30093:SF2">
    <property type="entry name" value="TYPE II SECRETION SYSTEM PROTEIN H"/>
    <property type="match status" value="1"/>
</dbReference>
<dbReference type="NCBIfam" id="TIGR04294">
    <property type="entry name" value="pre_pil_HX9DG"/>
    <property type="match status" value="1"/>
</dbReference>
<organism evidence="2 3">
    <name type="scientific">Aquisphaera giovannonii</name>
    <dbReference type="NCBI Taxonomy" id="406548"/>
    <lineage>
        <taxon>Bacteria</taxon>
        <taxon>Pseudomonadati</taxon>
        <taxon>Planctomycetota</taxon>
        <taxon>Planctomycetia</taxon>
        <taxon>Isosphaerales</taxon>
        <taxon>Isosphaeraceae</taxon>
        <taxon>Aquisphaera</taxon>
    </lineage>
</organism>
<protein>
    <submittedName>
        <fullName evidence="2">Putative major pilin subunit</fullName>
    </submittedName>
</protein>
<name>A0A5B9VYX9_9BACT</name>
<dbReference type="Pfam" id="PF07596">
    <property type="entry name" value="SBP_bac_10"/>
    <property type="match status" value="1"/>
</dbReference>
<dbReference type="EMBL" id="CP042997">
    <property type="protein sequence ID" value="QEH33518.1"/>
    <property type="molecule type" value="Genomic_DNA"/>
</dbReference>
<dbReference type="SUPFAM" id="SSF54523">
    <property type="entry name" value="Pili subunits"/>
    <property type="match status" value="1"/>
</dbReference>
<dbReference type="InterPro" id="IPR011453">
    <property type="entry name" value="DUF1559"/>
</dbReference>
<evidence type="ECO:0000313" key="2">
    <source>
        <dbReference type="EMBL" id="QEH33518.1"/>
    </source>
</evidence>
<dbReference type="PROSITE" id="PS00409">
    <property type="entry name" value="PROKAR_NTER_METHYL"/>
    <property type="match status" value="1"/>
</dbReference>